<dbReference type="GO" id="GO:0005886">
    <property type="term" value="C:plasma membrane"/>
    <property type="evidence" value="ECO:0007669"/>
    <property type="project" value="TreeGrafter"/>
</dbReference>
<dbReference type="InterPro" id="IPR052894">
    <property type="entry name" value="AsmA-related"/>
</dbReference>
<accession>A0A5A7NA91</accession>
<dbReference type="PANTHER" id="PTHR30441">
    <property type="entry name" value="DUF748 DOMAIN-CONTAINING PROTEIN"/>
    <property type="match status" value="1"/>
</dbReference>
<feature type="domain" description="AsmA" evidence="2">
    <location>
        <begin position="619"/>
        <end position="808"/>
    </location>
</feature>
<feature type="region of interest" description="Disordered" evidence="1">
    <location>
        <begin position="894"/>
        <end position="937"/>
    </location>
</feature>
<reference evidence="3 4" key="1">
    <citation type="submission" date="2019-09" db="EMBL/GenBank/DDBJ databases">
        <title>NBRP : Genome information of microbial organism related human and environment.</title>
        <authorList>
            <person name="Hattori M."/>
            <person name="Oshima K."/>
            <person name="Inaba H."/>
            <person name="Suda W."/>
            <person name="Sakamoto M."/>
            <person name="Iino T."/>
            <person name="Kitahara M."/>
            <person name="Oshida Y."/>
            <person name="Iida T."/>
            <person name="Kudo T."/>
            <person name="Itoh T."/>
            <person name="Ohkuma M."/>
        </authorList>
    </citation>
    <scope>NUCLEOTIDE SEQUENCE [LARGE SCALE GENOMIC DNA]</scope>
    <source>
        <strain evidence="3 4">Q-1</strain>
    </source>
</reference>
<comment type="caution">
    <text evidence="3">The sequence shown here is derived from an EMBL/GenBank/DDBJ whole genome shotgun (WGS) entry which is preliminary data.</text>
</comment>
<protein>
    <recommendedName>
        <fullName evidence="2">AsmA domain-containing protein</fullName>
    </recommendedName>
</protein>
<evidence type="ECO:0000313" key="3">
    <source>
        <dbReference type="EMBL" id="GER03989.1"/>
    </source>
</evidence>
<evidence type="ECO:0000313" key="4">
    <source>
        <dbReference type="Proteomes" id="UP000324996"/>
    </source>
</evidence>
<feature type="compositionally biased region" description="Low complexity" evidence="1">
    <location>
        <begin position="918"/>
        <end position="937"/>
    </location>
</feature>
<evidence type="ECO:0000256" key="1">
    <source>
        <dbReference type="SAM" id="MobiDB-lite"/>
    </source>
</evidence>
<dbReference type="InterPro" id="IPR007844">
    <property type="entry name" value="AsmA"/>
</dbReference>
<keyword evidence="4" id="KW-1185">Reference proteome</keyword>
<dbReference type="Pfam" id="PF05170">
    <property type="entry name" value="AsmA"/>
    <property type="match status" value="1"/>
</dbReference>
<name>A0A5A7NA91_9PROT</name>
<proteinExistence type="predicted"/>
<dbReference type="EMBL" id="BKCN01000007">
    <property type="protein sequence ID" value="GER03989.1"/>
    <property type="molecule type" value="Genomic_DNA"/>
</dbReference>
<dbReference type="GO" id="GO:0090313">
    <property type="term" value="P:regulation of protein targeting to membrane"/>
    <property type="evidence" value="ECO:0007669"/>
    <property type="project" value="TreeGrafter"/>
</dbReference>
<dbReference type="PANTHER" id="PTHR30441:SF4">
    <property type="entry name" value="PROTEIN ASMA"/>
    <property type="match status" value="1"/>
</dbReference>
<dbReference type="RefSeq" id="WP_150007017.1">
    <property type="nucleotide sequence ID" value="NZ_BKCN01000007.1"/>
</dbReference>
<dbReference type="AlphaFoldDB" id="A0A5A7NA91"/>
<organism evidence="3 4">
    <name type="scientific">Iodidimonas nitroreducens</name>
    <dbReference type="NCBI Taxonomy" id="1236968"/>
    <lineage>
        <taxon>Bacteria</taxon>
        <taxon>Pseudomonadati</taxon>
        <taxon>Pseudomonadota</taxon>
        <taxon>Alphaproteobacteria</taxon>
        <taxon>Iodidimonadales</taxon>
        <taxon>Iodidimonadaceae</taxon>
        <taxon>Iodidimonas</taxon>
    </lineage>
</organism>
<sequence>MGRAFLPIAWLQAIQNLPQTPGLDKAFDLKARLLSDGSLTLDDLRGNFGKTGFDGRGQYVPGAAPRLAVDFHADQLDLDPFFAASPSPKTDGRTAFKPDVGDETSLLPADLALDLSVAIDAARYRDQVISRIGFKAHADEGAVVIDEAAANLPGASDLSFKGQLKGSRAVPKLEGEMAASSSNLRALLGWLGIEPIAASDGPQEVLNRFSVSAHVAVDPTMLALDDLALVLDASRISGRLALSGLDGRLGLAADLELDRLDLDDYLGPAPADAPPFSLKSMAEMANEGLKQIAPYDLDLKLKARRLTIMGQILRDISLGAQTLNAGDQKAAFTIESLDLKGPAESSLGLSGGFRTGDGVPVVDGLIRLASPDPAALLAQLKAGGADISALELIADLGPVAIEGRITGPLADTEMDMTARLAGGRMTLRGKPGPLGLAPDGPIDLALGFDHPSHRALAERFHLPAYATGDALPVHLEMRLGGLLSAADFVGEGRLLGGQLEFSGHVSRGFSTDRLIDVTLRARHPALGAFLRQLIPDHQPPARDLGDVLLALKARHSGDEGLAINLQPSHLGQTTLAGSLHIKPQEKRPFWQVDLELGDVVAADFGGAKGAGAPSSKSPMEWSHVPFDASALAHLDGRFQIRAKSLRHGAVLLTKPAFDGRLQDAVLTIESIDAGLFGGHFLATGQVDATAMPAIAIDFNGQSLAMAEVMQSLFGYQTLSGRAAIKGSLSAQGASPFDLVSALKGRARLDMADGAIRAFDLPGLISRIQSAKKPADLAGLAQRSFGGGRTAFSHLGADLVADKGMISSDQIRADLAGGGLDGRATLDLAAWALSMKGKVALGAFPKAPAIGFDLGGSLAGPRAAFDTDPLQRWLAGRLVGDVFRRLQLPGKGQLRVPEIVGGPEDGSENINDMDRDQSPDASSSPVPDPSGSASSGPD</sequence>
<evidence type="ECO:0000259" key="2">
    <source>
        <dbReference type="Pfam" id="PF05170"/>
    </source>
</evidence>
<dbReference type="Proteomes" id="UP000324996">
    <property type="component" value="Unassembled WGS sequence"/>
</dbReference>
<gene>
    <name evidence="3" type="ORF">JCM17846_16710</name>
</gene>